<evidence type="ECO:0000259" key="2">
    <source>
        <dbReference type="PROSITE" id="PS51186"/>
    </source>
</evidence>
<protein>
    <submittedName>
        <fullName evidence="3">Acetyltransferase</fullName>
    </submittedName>
</protein>
<dbReference type="Pfam" id="PF13523">
    <property type="entry name" value="Acetyltransf_8"/>
    <property type="match status" value="1"/>
</dbReference>
<dbReference type="Gene3D" id="3.40.630.30">
    <property type="match status" value="1"/>
</dbReference>
<dbReference type="PANTHER" id="PTHR31438">
    <property type="entry name" value="LYSINE N-ACYLTRANSFERASE C17G9.06C-RELATED"/>
    <property type="match status" value="1"/>
</dbReference>
<keyword evidence="4" id="KW-1185">Reference proteome</keyword>
<dbReference type="Proteomes" id="UP000609346">
    <property type="component" value="Unassembled WGS sequence"/>
</dbReference>
<feature type="domain" description="N-acetyltransferase" evidence="2">
    <location>
        <begin position="9"/>
        <end position="180"/>
    </location>
</feature>
<dbReference type="PANTHER" id="PTHR31438:SF1">
    <property type="entry name" value="LYSINE N-ACYLTRANSFERASE C17G9.06C-RELATED"/>
    <property type="match status" value="1"/>
</dbReference>
<sequence length="180" mass="21745">MYLFQQDQLKVRRLELEDAHLLERWLSDTVVLEFYEGRDRPHDRALVMEHYYSGEDDEEVRCIVEFEGEAIGYIQFYPLDEEGIEEYSCQDVEGDIYGMDQFIGEPRFWNRGVGTQLIQSTVQYLFTEKDAVKVVMDPQTWNTRALRVYEKCGFERIKLLERHEWHEGEMRDCWLIERNR</sequence>
<gene>
    <name evidence="3" type="ORF">H8B09_25760</name>
</gene>
<dbReference type="EMBL" id="JACXZA010000008">
    <property type="protein sequence ID" value="MBD3922188.1"/>
    <property type="molecule type" value="Genomic_DNA"/>
</dbReference>
<name>A0ABR8N208_9BACL</name>
<keyword evidence="1" id="KW-0046">Antibiotic resistance</keyword>
<accession>A0ABR8N208</accession>
<evidence type="ECO:0000313" key="4">
    <source>
        <dbReference type="Proteomes" id="UP000609346"/>
    </source>
</evidence>
<proteinExistence type="predicted"/>
<dbReference type="PROSITE" id="PS51186">
    <property type="entry name" value="GNAT"/>
    <property type="match status" value="1"/>
</dbReference>
<dbReference type="InterPro" id="IPR016181">
    <property type="entry name" value="Acyl_CoA_acyltransferase"/>
</dbReference>
<organism evidence="3 4">
    <name type="scientific">Paenibacillus terricola</name>
    <dbReference type="NCBI Taxonomy" id="2763503"/>
    <lineage>
        <taxon>Bacteria</taxon>
        <taxon>Bacillati</taxon>
        <taxon>Bacillota</taxon>
        <taxon>Bacilli</taxon>
        <taxon>Bacillales</taxon>
        <taxon>Paenibacillaceae</taxon>
        <taxon>Paenibacillus</taxon>
    </lineage>
</organism>
<evidence type="ECO:0000313" key="3">
    <source>
        <dbReference type="EMBL" id="MBD3922188.1"/>
    </source>
</evidence>
<dbReference type="RefSeq" id="WP_191206493.1">
    <property type="nucleotide sequence ID" value="NZ_JACXZA010000008.1"/>
</dbReference>
<dbReference type="SUPFAM" id="SSF55729">
    <property type="entry name" value="Acyl-CoA N-acyltransferases (Nat)"/>
    <property type="match status" value="1"/>
</dbReference>
<comment type="caution">
    <text evidence="3">The sequence shown here is derived from an EMBL/GenBank/DDBJ whole genome shotgun (WGS) entry which is preliminary data.</text>
</comment>
<reference evidence="3 4" key="1">
    <citation type="submission" date="2020-09" db="EMBL/GenBank/DDBJ databases">
        <title>Paenibacillus sp. strain PR3 16S rRNA gene Genome sequencing and assembly.</title>
        <authorList>
            <person name="Kim J."/>
        </authorList>
    </citation>
    <scope>NUCLEOTIDE SEQUENCE [LARGE SCALE GENOMIC DNA]</scope>
    <source>
        <strain evidence="3 4">PR3</strain>
    </source>
</reference>
<dbReference type="InterPro" id="IPR000182">
    <property type="entry name" value="GNAT_dom"/>
</dbReference>
<evidence type="ECO:0000256" key="1">
    <source>
        <dbReference type="ARBA" id="ARBA00023251"/>
    </source>
</evidence>